<evidence type="ECO:0000313" key="3">
    <source>
        <dbReference type="EMBL" id="AFU02681.1"/>
    </source>
</evidence>
<dbReference type="Gene3D" id="3.30.540.10">
    <property type="entry name" value="Fructose-1,6-Bisphosphatase, subunit A, domain 1"/>
    <property type="match status" value="1"/>
</dbReference>
<dbReference type="HOGENOM" id="CLU_844212_0_0_11"/>
<keyword evidence="4" id="KW-1185">Reference proteome</keyword>
<dbReference type="Gene3D" id="3.40.190.80">
    <property type="match status" value="1"/>
</dbReference>
<dbReference type="GO" id="GO:0007165">
    <property type="term" value="P:signal transduction"/>
    <property type="evidence" value="ECO:0007669"/>
    <property type="project" value="TreeGrafter"/>
</dbReference>
<dbReference type="PANTHER" id="PTHR20854:SF4">
    <property type="entry name" value="INOSITOL-1-MONOPHOSPHATASE-RELATED"/>
    <property type="match status" value="1"/>
</dbReference>
<dbReference type="Proteomes" id="UP000006304">
    <property type="component" value="Chromosome"/>
</dbReference>
<feature type="region of interest" description="Disordered" evidence="2">
    <location>
        <begin position="310"/>
        <end position="329"/>
    </location>
</feature>
<dbReference type="SUPFAM" id="SSF56655">
    <property type="entry name" value="Carbohydrate phosphatase"/>
    <property type="match status" value="1"/>
</dbReference>
<dbReference type="eggNOG" id="COG0483">
    <property type="taxonomic scope" value="Bacteria"/>
</dbReference>
<dbReference type="EMBL" id="CP003876">
    <property type="protein sequence ID" value="AFU02681.1"/>
    <property type="molecule type" value="Genomic_DNA"/>
</dbReference>
<keyword evidence="1" id="KW-0460">Magnesium</keyword>
<protein>
    <submittedName>
        <fullName evidence="3">Histidinol-phosphate phosphatase</fullName>
    </submittedName>
</protein>
<evidence type="ECO:0000256" key="2">
    <source>
        <dbReference type="SAM" id="MobiDB-lite"/>
    </source>
</evidence>
<comment type="cofactor">
    <cofactor evidence="1">
        <name>Mg(2+)</name>
        <dbReference type="ChEBI" id="CHEBI:18420"/>
    </cofactor>
</comment>
<dbReference type="PRINTS" id="PR00377">
    <property type="entry name" value="IMPHPHTASES"/>
</dbReference>
<dbReference type="AlphaFoldDB" id="K0F568"/>
<gene>
    <name evidence="3" type="ORF">O3I_023630</name>
</gene>
<dbReference type="PANTHER" id="PTHR20854">
    <property type="entry name" value="INOSITOL MONOPHOSPHATASE"/>
    <property type="match status" value="1"/>
</dbReference>
<reference evidence="3 4" key="1">
    <citation type="journal article" date="2012" name="J. Bacteriol.">
        <title>Complete genome sequence of Nocardia brasiliensis HUJEG-1.</title>
        <authorList>
            <person name="Vera-Cabrera L."/>
            <person name="Ortiz-Lopez R."/>
            <person name="Elizondo-Gonzalez R."/>
            <person name="Perez-Maya A.A."/>
            <person name="Ocampo-Candiani J."/>
        </authorList>
    </citation>
    <scope>NUCLEOTIDE SEQUENCE [LARGE SCALE GENOMIC DNA]</scope>
    <source>
        <strain evidence="4">ATCC 700358</strain>
    </source>
</reference>
<evidence type="ECO:0000256" key="1">
    <source>
        <dbReference type="PIRSR" id="PIRSR600760-2"/>
    </source>
</evidence>
<feature type="binding site" evidence="1">
    <location>
        <position position="110"/>
    </location>
    <ligand>
        <name>Mg(2+)</name>
        <dbReference type="ChEBI" id="CHEBI:18420"/>
        <label>1</label>
        <note>catalytic</note>
    </ligand>
</feature>
<dbReference type="GO" id="GO:0046872">
    <property type="term" value="F:metal ion binding"/>
    <property type="evidence" value="ECO:0007669"/>
    <property type="project" value="UniProtKB-KW"/>
</dbReference>
<dbReference type="Pfam" id="PF00459">
    <property type="entry name" value="Inositol_P"/>
    <property type="match status" value="1"/>
</dbReference>
<dbReference type="GO" id="GO:0006020">
    <property type="term" value="P:inositol metabolic process"/>
    <property type="evidence" value="ECO:0007669"/>
    <property type="project" value="TreeGrafter"/>
</dbReference>
<dbReference type="InterPro" id="IPR000760">
    <property type="entry name" value="Inositol_monophosphatase-like"/>
</dbReference>
<proteinExistence type="predicted"/>
<feature type="binding site" evidence="1">
    <location>
        <position position="107"/>
    </location>
    <ligand>
        <name>Mg(2+)</name>
        <dbReference type="ChEBI" id="CHEBI:18420"/>
        <label>1</label>
        <note>catalytic</note>
    </ligand>
</feature>
<name>K0F568_NOCB7</name>
<dbReference type="STRING" id="1133849.O3I_023630"/>
<dbReference type="RefSeq" id="WP_014985536.1">
    <property type="nucleotide sequence ID" value="NC_018681.1"/>
</dbReference>
<evidence type="ECO:0000313" key="4">
    <source>
        <dbReference type="Proteomes" id="UP000006304"/>
    </source>
</evidence>
<dbReference type="GO" id="GO:0008934">
    <property type="term" value="F:inositol monophosphate 1-phosphatase activity"/>
    <property type="evidence" value="ECO:0007669"/>
    <property type="project" value="TreeGrafter"/>
</dbReference>
<accession>K0F568</accession>
<sequence>MTSPAPTELTAFAKSLISIAHTEIRLCYLELLAVLRADPAVGEQLRGSGGYSPVQAGAEYYEMVTDTKQQAARLMRNAIRRRYPSHTVIGEEVPGQRGANGWTWSIDPLDGTSAMVRSAMRRAYGLPALRTDPAFGITVGLLHSDAAMLGAIGELLPRADDLVLGRGWLGGRDTPVICNGIPIPAWPTWSVRHPDSAVLACTAPKVMFAPGDQWDSFQALAATAAEVVLDQNCLGYMGLLNGSIDVVYERGLPVAHAAAVVPILEGAGVVATNQHGCPISFEVAARGRKYVLLAARRPLHQRAVVLTSTSASGADDRSGQEESAPLGKK</sequence>
<organism evidence="3 4">
    <name type="scientific">Nocardia brasiliensis (strain ATCC 700358 / HUJEG-1)</name>
    <dbReference type="NCBI Taxonomy" id="1133849"/>
    <lineage>
        <taxon>Bacteria</taxon>
        <taxon>Bacillati</taxon>
        <taxon>Actinomycetota</taxon>
        <taxon>Actinomycetes</taxon>
        <taxon>Mycobacteriales</taxon>
        <taxon>Nocardiaceae</taxon>
        <taxon>Nocardia</taxon>
    </lineage>
</organism>
<feature type="binding site" evidence="1">
    <location>
        <position position="91"/>
    </location>
    <ligand>
        <name>Mg(2+)</name>
        <dbReference type="ChEBI" id="CHEBI:18420"/>
        <label>1</label>
        <note>catalytic</note>
    </ligand>
</feature>
<keyword evidence="1" id="KW-0479">Metal-binding</keyword>
<feature type="binding site" evidence="1">
    <location>
        <position position="109"/>
    </location>
    <ligand>
        <name>Mg(2+)</name>
        <dbReference type="ChEBI" id="CHEBI:18420"/>
        <label>1</label>
        <note>catalytic</note>
    </ligand>
</feature>
<dbReference type="KEGG" id="nbr:O3I_023630"/>